<dbReference type="RefSeq" id="WP_203934627.1">
    <property type="nucleotide sequence ID" value="NZ_BOPH01000145.1"/>
</dbReference>
<protein>
    <submittedName>
        <fullName evidence="2">Uncharacterized protein</fullName>
    </submittedName>
</protein>
<proteinExistence type="predicted"/>
<gene>
    <name evidence="2" type="ORF">Voc01_097570</name>
</gene>
<accession>A0A8J4A7L5</accession>
<evidence type="ECO:0000313" key="2">
    <source>
        <dbReference type="EMBL" id="GIJ74840.1"/>
    </source>
</evidence>
<evidence type="ECO:0000256" key="1">
    <source>
        <dbReference type="SAM" id="MobiDB-lite"/>
    </source>
</evidence>
<dbReference type="AlphaFoldDB" id="A0A8J4A7L5"/>
<feature type="region of interest" description="Disordered" evidence="1">
    <location>
        <begin position="64"/>
        <end position="97"/>
    </location>
</feature>
<dbReference type="EMBL" id="BOPH01000145">
    <property type="protein sequence ID" value="GIJ74840.1"/>
    <property type="molecule type" value="Genomic_DNA"/>
</dbReference>
<comment type="caution">
    <text evidence="2">The sequence shown here is derived from an EMBL/GenBank/DDBJ whole genome shotgun (WGS) entry which is preliminary data.</text>
</comment>
<keyword evidence="3" id="KW-1185">Reference proteome</keyword>
<name>A0A8J4A7L5_9ACTN</name>
<reference evidence="2" key="1">
    <citation type="submission" date="2021-01" db="EMBL/GenBank/DDBJ databases">
        <title>Whole genome shotgun sequence of Virgisporangium ochraceum NBRC 16418.</title>
        <authorList>
            <person name="Komaki H."/>
            <person name="Tamura T."/>
        </authorList>
    </citation>
    <scope>NUCLEOTIDE SEQUENCE</scope>
    <source>
        <strain evidence="2">NBRC 16418</strain>
    </source>
</reference>
<dbReference type="Proteomes" id="UP000635606">
    <property type="component" value="Unassembled WGS sequence"/>
</dbReference>
<evidence type="ECO:0000313" key="3">
    <source>
        <dbReference type="Proteomes" id="UP000635606"/>
    </source>
</evidence>
<feature type="compositionally biased region" description="Gly residues" evidence="1">
    <location>
        <begin position="64"/>
        <end position="86"/>
    </location>
</feature>
<organism evidence="2 3">
    <name type="scientific">Virgisporangium ochraceum</name>
    <dbReference type="NCBI Taxonomy" id="65505"/>
    <lineage>
        <taxon>Bacteria</taxon>
        <taxon>Bacillati</taxon>
        <taxon>Actinomycetota</taxon>
        <taxon>Actinomycetes</taxon>
        <taxon>Micromonosporales</taxon>
        <taxon>Micromonosporaceae</taxon>
        <taxon>Virgisporangium</taxon>
    </lineage>
</organism>
<sequence length="97" mass="10694">MAPLERWWDGRSPAWERIWDRILADLRGDDGSRLRAYASTIASCSEERRQLRRIAHEARRRVAGSGGYVDPGGHGDAGGFGDGGGYSRRCSLTPSCD</sequence>